<proteinExistence type="inferred from homology"/>
<evidence type="ECO:0000259" key="4">
    <source>
        <dbReference type="Pfam" id="PF02538"/>
    </source>
</evidence>
<feature type="domain" description="Hydantoinase A/oxoprolinase" evidence="3">
    <location>
        <begin position="209"/>
        <end position="502"/>
    </location>
</feature>
<dbReference type="GO" id="GO:0017168">
    <property type="term" value="F:5-oxoprolinase (ATP-hydrolyzing) activity"/>
    <property type="evidence" value="ECO:0007669"/>
    <property type="project" value="TreeGrafter"/>
</dbReference>
<feature type="region of interest" description="Disordered" evidence="2">
    <location>
        <begin position="1259"/>
        <end position="1282"/>
    </location>
</feature>
<gene>
    <name evidence="7" type="ORF">E0E05_10005</name>
</gene>
<dbReference type="GO" id="GO:0006749">
    <property type="term" value="P:glutathione metabolic process"/>
    <property type="evidence" value="ECO:0007669"/>
    <property type="project" value="TreeGrafter"/>
</dbReference>
<comment type="similarity">
    <text evidence="1">Belongs to the oxoprolinase family.</text>
</comment>
<dbReference type="EMBL" id="CP036532">
    <property type="protein sequence ID" value="QBK30896.1"/>
    <property type="molecule type" value="Genomic_DNA"/>
</dbReference>
<dbReference type="OrthoDB" id="9759608at2"/>
<dbReference type="Pfam" id="PF01968">
    <property type="entry name" value="Hydantoinase_A"/>
    <property type="match status" value="1"/>
</dbReference>
<dbReference type="InterPro" id="IPR045079">
    <property type="entry name" value="Oxoprolinase-like"/>
</dbReference>
<dbReference type="PANTHER" id="PTHR11365:SF23">
    <property type="entry name" value="HYPOTHETICAL 5-OXOPROLINASE (EUROFUNG)-RELATED"/>
    <property type="match status" value="1"/>
</dbReference>
<dbReference type="InterPro" id="IPR043129">
    <property type="entry name" value="ATPase_NBD"/>
</dbReference>
<evidence type="ECO:0000259" key="6">
    <source>
        <dbReference type="Pfam" id="PF19278"/>
    </source>
</evidence>
<dbReference type="PANTHER" id="PTHR11365">
    <property type="entry name" value="5-OXOPROLINASE RELATED"/>
    <property type="match status" value="1"/>
</dbReference>
<dbReference type="GO" id="GO:0005829">
    <property type="term" value="C:cytosol"/>
    <property type="evidence" value="ECO:0007669"/>
    <property type="project" value="TreeGrafter"/>
</dbReference>
<accession>A0A4P6V2S4</accession>
<dbReference type="Pfam" id="PF05378">
    <property type="entry name" value="Hydant_A_N"/>
    <property type="match status" value="1"/>
</dbReference>
<feature type="domain" description="Hydantoinase B/oxoprolinase" evidence="4">
    <location>
        <begin position="720"/>
        <end position="1238"/>
    </location>
</feature>
<feature type="domain" description="Acetophenone carboxylase-like C-terminal" evidence="6">
    <location>
        <begin position="522"/>
        <end position="686"/>
    </location>
</feature>
<dbReference type="InterPro" id="IPR008040">
    <property type="entry name" value="Hydant_A_N"/>
</dbReference>
<dbReference type="Pfam" id="PF02538">
    <property type="entry name" value="Hydantoinase_B"/>
    <property type="match status" value="1"/>
</dbReference>
<keyword evidence="8" id="KW-1185">Reference proteome</keyword>
<evidence type="ECO:0000313" key="8">
    <source>
        <dbReference type="Proteomes" id="UP000293719"/>
    </source>
</evidence>
<name>A0A4P6V2S4_9HYPH</name>
<dbReference type="InterPro" id="IPR003692">
    <property type="entry name" value="Hydantoinase_B"/>
</dbReference>
<evidence type="ECO:0000259" key="5">
    <source>
        <dbReference type="Pfam" id="PF05378"/>
    </source>
</evidence>
<evidence type="ECO:0000313" key="7">
    <source>
        <dbReference type="EMBL" id="QBK30896.1"/>
    </source>
</evidence>
<reference evidence="7 8" key="1">
    <citation type="journal article" date="2017" name="Int. J. Syst. Evol. Microbiol.">
        <title>Roseitalea porphyridii gen. nov., sp. nov., isolated from a red alga, and reclassification of Hoeflea suaedae Chung et al. 2013 as Pseudohoeflea suaedae gen. nov., comb. nov.</title>
        <authorList>
            <person name="Hyeon J.W."/>
            <person name="Jeong S.E."/>
            <person name="Baek K."/>
            <person name="Jeon C.O."/>
        </authorList>
    </citation>
    <scope>NUCLEOTIDE SEQUENCE [LARGE SCALE GENOMIC DNA]</scope>
    <source>
        <strain evidence="7 8">MA7-20</strain>
    </source>
</reference>
<dbReference type="SUPFAM" id="SSF53067">
    <property type="entry name" value="Actin-like ATPase domain"/>
    <property type="match status" value="1"/>
</dbReference>
<evidence type="ECO:0000256" key="1">
    <source>
        <dbReference type="ARBA" id="ARBA00010403"/>
    </source>
</evidence>
<protein>
    <submittedName>
        <fullName evidence="7">Methylhydantoinase</fullName>
    </submittedName>
</protein>
<dbReference type="Pfam" id="PF19278">
    <property type="entry name" value="Hydant_A_C"/>
    <property type="match status" value="1"/>
</dbReference>
<dbReference type="KEGG" id="rpod:E0E05_10005"/>
<evidence type="ECO:0000256" key="2">
    <source>
        <dbReference type="SAM" id="MobiDB-lite"/>
    </source>
</evidence>
<dbReference type="InterPro" id="IPR002821">
    <property type="entry name" value="Hydantoinase_A"/>
</dbReference>
<organism evidence="7 8">
    <name type="scientific">Roseitalea porphyridii</name>
    <dbReference type="NCBI Taxonomy" id="1852022"/>
    <lineage>
        <taxon>Bacteria</taxon>
        <taxon>Pseudomonadati</taxon>
        <taxon>Pseudomonadota</taxon>
        <taxon>Alphaproteobacteria</taxon>
        <taxon>Hyphomicrobiales</taxon>
        <taxon>Ahrensiaceae</taxon>
        <taxon>Roseitalea</taxon>
    </lineage>
</organism>
<dbReference type="InterPro" id="IPR049517">
    <property type="entry name" value="ACX-like_C"/>
</dbReference>
<sequence>MRLEKTGAVRIGFDIGGTFTDFVLDGADAGTVRLHKNLTSYPNPSDAALEGLTELLRKANLEFADVDEILHGTTLVTNALVERKGAHLGLLTTAGFRDTIEAGREQRYDIYDLFLTFPEPIVPRQFRLEIDERLDRDGNVVVPAGDDQIRAQLGRLRAAGVEAVAVCFLHSYRNPDHERRVGEIARAEFPELFVSLSSEVVAEMWEYQRMVTTCANAYVMPLIDRHLVSLDRELRARGFRGELRMMHSAGGLMTAEAARSNPVRLLESGPAGGGLASAMFGGKCDRGDLISFDMGGTTAKACLIENGEVAIATELEAARVNRFTKGSGLPIRTPVIDLIEIGAGGGSIAEVDRVGLLKVGPRSAGSVPGPACYGKGGTEPTVTDANLLLGYYDPTFFLGGRMPIDIDAARRAMQGLADALGLSVEEAAAGIHDLVVENMAAAARVHIVEKGKDPRSFAMIAFGGAGPAHAVDVARVLGVREVIVPPASGAASALGFLAAAPSFETVRSLRVEVRPATDFAEANAILRDLQAASAEQVAALGVPSGEITATRFADMRLIGQMHEVTVELPAGPLGPAMLSELVARFEADYTRQFSAMPEGVRPEITNLRVRCSARVPDLEARPHVDRETGEARKGTRRAWFGDGYVETTVFDRYALVPGDTISGPAIIEETESTTIVPPGCTVGIDQDLSLRIEVSVDTSKDLGLGDDPGEEAIIARLESDPVTLEIMWSRLVSVTEEMWHTVCRTAFSLVISEAQDFACDLLDLNGDTLAHSPRAMPVFNLTLPRAVKALLKAYPIETLQPGDVLITNDPWLCAGHLFDIAVVTPIFHKGRVVALSGTVGNVNDIGGTRDWLSAREVYEEGFQIPPMKLYEAGRPNRTLFSLLEKNVRTADQVLGDLAALVAANEIGAQRLASFMADYGLDDIGPLARLIQHKSETAMRSAIAALPDGVYRSESWNNPFGTPMRLPVTLEVAGDEIRVDFEGAPPQLAKGGINCTLSYTAAHGAYPIKCMLTPEVRSNAGCYRPISIDAPEGSILNARYPASVNLRTRTGWYIAPAIFSALAPAAPDRVLAPTGLPFTSNIYGDTADGGTYADVLFAGGGQGASARGDGKSGLLWPTSASNTSIELFESRVPILVLEKSFIADSGGPGRHRGGLGQRMRFRRLDGSGGPMLSTLYPEGVTNPAGGLFGGGACIPASARIHSLDGAVLRDCETGALVEIETDEEIFHVVVAGGAGYGDPSERSPEMIEADLEAGLVTTEGAERDYGYRAEPGAESRTAEAASR</sequence>
<evidence type="ECO:0000259" key="3">
    <source>
        <dbReference type="Pfam" id="PF01968"/>
    </source>
</evidence>
<feature type="domain" description="Hydantoinase/oxoprolinase N-terminal" evidence="5">
    <location>
        <begin position="10"/>
        <end position="188"/>
    </location>
</feature>
<dbReference type="Proteomes" id="UP000293719">
    <property type="component" value="Chromosome"/>
</dbReference>